<evidence type="ECO:0000313" key="2">
    <source>
        <dbReference type="Proteomes" id="UP000184192"/>
    </source>
</evidence>
<evidence type="ECO:0000313" key="1">
    <source>
        <dbReference type="EMBL" id="SHJ66658.1"/>
    </source>
</evidence>
<organism evidence="1 2">
    <name type="scientific">Bacteroides stercorirosoris</name>
    <dbReference type="NCBI Taxonomy" id="871324"/>
    <lineage>
        <taxon>Bacteria</taxon>
        <taxon>Pseudomonadati</taxon>
        <taxon>Bacteroidota</taxon>
        <taxon>Bacteroidia</taxon>
        <taxon>Bacteroidales</taxon>
        <taxon>Bacteroidaceae</taxon>
        <taxon>Bacteroides</taxon>
    </lineage>
</organism>
<name>A0A1M6L5Z3_9BACE</name>
<sequence length="76" mass="8572">MEIIEKSFVEWWKGLSSTEKDEVAIALSRECNTALATVTAWGLGYRTPKTRSRELIANYLKSAKSIETECSTLFPN</sequence>
<keyword evidence="2" id="KW-1185">Reference proteome</keyword>
<protein>
    <submittedName>
        <fullName evidence="1">Uncharacterized protein</fullName>
    </submittedName>
</protein>
<dbReference type="GeneID" id="92714560"/>
<dbReference type="Proteomes" id="UP000184192">
    <property type="component" value="Unassembled WGS sequence"/>
</dbReference>
<dbReference type="EMBL" id="FQZN01000044">
    <property type="protein sequence ID" value="SHJ66658.1"/>
    <property type="molecule type" value="Genomic_DNA"/>
</dbReference>
<dbReference type="AlphaFoldDB" id="A0A1M6L5Z3"/>
<gene>
    <name evidence="1" type="ORF">SAMN05444350_14443</name>
</gene>
<dbReference type="RefSeq" id="WP_025833763.1">
    <property type="nucleotide sequence ID" value="NZ_FQZN01000044.1"/>
</dbReference>
<reference evidence="2" key="1">
    <citation type="submission" date="2016-11" db="EMBL/GenBank/DDBJ databases">
        <authorList>
            <person name="Varghese N."/>
            <person name="Submissions S."/>
        </authorList>
    </citation>
    <scope>NUCLEOTIDE SEQUENCE [LARGE SCALE GENOMIC DNA]</scope>
    <source>
        <strain evidence="2">DSM 26884</strain>
    </source>
</reference>
<accession>A0A1M6L5Z3</accession>
<proteinExistence type="predicted"/>